<dbReference type="Pfam" id="PF16976">
    <property type="entry name" value="RcpC"/>
    <property type="match status" value="1"/>
</dbReference>
<accession>A0A346A008</accession>
<sequence>MIGFAVVFGLLAVFVAQIWLSNQAKMQVKREPEKQLATQTIVVAKQSLRFGTELSAAMLQEVPWPADAVPAGAFNTINSLLGGGRRVVLAAIEPHEPVLALKVTGAGQRATLSALVKPGMKAVTIRVNDVEGVGGFVLPGDHVDVALTRTIDKGDATTEVVLQNTRVLAIDQVADERAAKATVAKSVTLEVTTLNAQKLWLASSVGSLSLLLRKAGETTEMKTTKVTLKDLGNGGSRGPTATVSVTRAGAKQQYTVPTEEAVSELEGRQAAY</sequence>
<gene>
    <name evidence="2" type="primary">cpaB</name>
    <name evidence="2" type="ORF">DW352_19460</name>
</gene>
<dbReference type="InterPro" id="IPR013974">
    <property type="entry name" value="SAF"/>
</dbReference>
<dbReference type="CDD" id="cd11614">
    <property type="entry name" value="SAF_CpaB_FlgA_like"/>
    <property type="match status" value="1"/>
</dbReference>
<dbReference type="InterPro" id="IPR017592">
    <property type="entry name" value="Pilus_assmbl_Flp-typ_CpaB"/>
</dbReference>
<dbReference type="Proteomes" id="UP000254889">
    <property type="component" value="Chromosome"/>
</dbReference>
<name>A0A346A008_9HYPH</name>
<dbReference type="NCBIfam" id="TIGR03177">
    <property type="entry name" value="pilus_cpaB"/>
    <property type="match status" value="1"/>
</dbReference>
<feature type="domain" description="SAF" evidence="1">
    <location>
        <begin position="39"/>
        <end position="104"/>
    </location>
</feature>
<dbReference type="InterPro" id="IPR031571">
    <property type="entry name" value="RcpC_dom"/>
</dbReference>
<organism evidence="2 3">
    <name type="scientific">Pseudolabrys taiwanensis</name>
    <dbReference type="NCBI Taxonomy" id="331696"/>
    <lineage>
        <taxon>Bacteria</taxon>
        <taxon>Pseudomonadati</taxon>
        <taxon>Pseudomonadota</taxon>
        <taxon>Alphaproteobacteria</taxon>
        <taxon>Hyphomicrobiales</taxon>
        <taxon>Xanthobacteraceae</taxon>
        <taxon>Pseudolabrys</taxon>
    </lineage>
</organism>
<reference evidence="2 3" key="1">
    <citation type="submission" date="2018-07" db="EMBL/GenBank/DDBJ databases">
        <authorList>
            <person name="Quirk P.G."/>
            <person name="Krulwich T.A."/>
        </authorList>
    </citation>
    <scope>NUCLEOTIDE SEQUENCE [LARGE SCALE GENOMIC DNA]</scope>
    <source>
        <strain evidence="2 3">CC-BB4</strain>
    </source>
</reference>
<dbReference type="Pfam" id="PF08666">
    <property type="entry name" value="SAF"/>
    <property type="match status" value="1"/>
</dbReference>
<evidence type="ECO:0000259" key="1">
    <source>
        <dbReference type="SMART" id="SM00858"/>
    </source>
</evidence>
<evidence type="ECO:0000313" key="2">
    <source>
        <dbReference type="EMBL" id="AXK82505.1"/>
    </source>
</evidence>
<evidence type="ECO:0000313" key="3">
    <source>
        <dbReference type="Proteomes" id="UP000254889"/>
    </source>
</evidence>
<dbReference type="KEGG" id="ptaw:DW352_19460"/>
<dbReference type="EMBL" id="CP031417">
    <property type="protein sequence ID" value="AXK82505.1"/>
    <property type="molecule type" value="Genomic_DNA"/>
</dbReference>
<keyword evidence="3" id="KW-1185">Reference proteome</keyword>
<dbReference type="SMART" id="SM00858">
    <property type="entry name" value="SAF"/>
    <property type="match status" value="1"/>
</dbReference>
<dbReference type="AlphaFoldDB" id="A0A346A008"/>
<protein>
    <submittedName>
        <fullName evidence="2">Flp pilus assembly protein CpaB</fullName>
    </submittedName>
</protein>
<proteinExistence type="predicted"/>
<dbReference type="OrthoDB" id="163768at2"/>